<evidence type="ECO:0000256" key="1">
    <source>
        <dbReference type="SAM" id="MobiDB-lite"/>
    </source>
</evidence>
<dbReference type="OrthoDB" id="18018at2759"/>
<dbReference type="Proteomes" id="UP000217790">
    <property type="component" value="Unassembled WGS sequence"/>
</dbReference>
<feature type="compositionally biased region" description="Low complexity" evidence="1">
    <location>
        <begin position="17"/>
        <end position="32"/>
    </location>
</feature>
<reference evidence="4" key="1">
    <citation type="journal article" date="2017" name="Nat. Ecol. Evol.">
        <title>Genome expansion and lineage-specific genetic innovations in the forest pathogenic fungi Armillaria.</title>
        <authorList>
            <person name="Sipos G."/>
            <person name="Prasanna A.N."/>
            <person name="Walter M.C."/>
            <person name="O'Connor E."/>
            <person name="Balint B."/>
            <person name="Krizsan K."/>
            <person name="Kiss B."/>
            <person name="Hess J."/>
            <person name="Varga T."/>
            <person name="Slot J."/>
            <person name="Riley R."/>
            <person name="Boka B."/>
            <person name="Rigling D."/>
            <person name="Barry K."/>
            <person name="Lee J."/>
            <person name="Mihaltcheva S."/>
            <person name="LaButti K."/>
            <person name="Lipzen A."/>
            <person name="Waldron R."/>
            <person name="Moloney N.M."/>
            <person name="Sperisen C."/>
            <person name="Kredics L."/>
            <person name="Vagvoelgyi C."/>
            <person name="Patrignani A."/>
            <person name="Fitzpatrick D."/>
            <person name="Nagy I."/>
            <person name="Doyle S."/>
            <person name="Anderson J.B."/>
            <person name="Grigoriev I.V."/>
            <person name="Gueldener U."/>
            <person name="Muensterkoetter M."/>
            <person name="Nagy L.G."/>
        </authorList>
    </citation>
    <scope>NUCLEOTIDE SEQUENCE [LARGE SCALE GENOMIC DNA]</scope>
    <source>
        <strain evidence="4">Ar21-2</strain>
    </source>
</reference>
<gene>
    <name evidence="3" type="ORF">ARMGADRAFT_424262</name>
</gene>
<sequence>MTRGNQRETDRAKAQKKAAAAAKKPKESASSLAKRKESDAEILRAKQKVTSRDPLSIRPCLISYCHIRKRKRNEPQRLQVVANDHNCGPSKDVRYIWMWVLSMRCLVRVRYIRRLDICSPVYLATNNPFRFIPPSWQSQ</sequence>
<feature type="compositionally biased region" description="Basic and acidic residues" evidence="1">
    <location>
        <begin position="34"/>
        <end position="44"/>
    </location>
</feature>
<dbReference type="InParanoid" id="A0A2H3ECL6"/>
<evidence type="ECO:0000313" key="4">
    <source>
        <dbReference type="Proteomes" id="UP000217790"/>
    </source>
</evidence>
<name>A0A2H3ECL6_ARMGA</name>
<keyword evidence="4" id="KW-1185">Reference proteome</keyword>
<accession>A0A2H3ECL6</accession>
<dbReference type="STRING" id="47427.A0A2H3ECL6"/>
<feature type="domain" description="Small EDRK-rich factor-like N-terminal" evidence="2">
    <location>
        <begin position="1"/>
        <end position="37"/>
    </location>
</feature>
<dbReference type="EMBL" id="KZ293646">
    <property type="protein sequence ID" value="PBL01383.1"/>
    <property type="molecule type" value="Genomic_DNA"/>
</dbReference>
<feature type="compositionally biased region" description="Basic and acidic residues" evidence="1">
    <location>
        <begin position="1"/>
        <end position="13"/>
    </location>
</feature>
<dbReference type="AlphaFoldDB" id="A0A2H3ECL6"/>
<proteinExistence type="predicted"/>
<protein>
    <recommendedName>
        <fullName evidence="2">Small EDRK-rich factor-like N-terminal domain-containing protein</fullName>
    </recommendedName>
</protein>
<evidence type="ECO:0000259" key="2">
    <source>
        <dbReference type="Pfam" id="PF04419"/>
    </source>
</evidence>
<dbReference type="InterPro" id="IPR007513">
    <property type="entry name" value="SERF-like_N"/>
</dbReference>
<feature type="region of interest" description="Disordered" evidence="1">
    <location>
        <begin position="1"/>
        <end position="45"/>
    </location>
</feature>
<dbReference type="Pfam" id="PF04419">
    <property type="entry name" value="SERF-like_N"/>
    <property type="match status" value="1"/>
</dbReference>
<organism evidence="3 4">
    <name type="scientific">Armillaria gallica</name>
    <name type="common">Bulbous honey fungus</name>
    <name type="synonym">Armillaria bulbosa</name>
    <dbReference type="NCBI Taxonomy" id="47427"/>
    <lineage>
        <taxon>Eukaryota</taxon>
        <taxon>Fungi</taxon>
        <taxon>Dikarya</taxon>
        <taxon>Basidiomycota</taxon>
        <taxon>Agaricomycotina</taxon>
        <taxon>Agaricomycetes</taxon>
        <taxon>Agaricomycetidae</taxon>
        <taxon>Agaricales</taxon>
        <taxon>Marasmiineae</taxon>
        <taxon>Physalacriaceae</taxon>
        <taxon>Armillaria</taxon>
    </lineage>
</organism>
<evidence type="ECO:0000313" key="3">
    <source>
        <dbReference type="EMBL" id="PBL01383.1"/>
    </source>
</evidence>